<sequence length="452" mass="50360">MSSVLVVFDLRYTDLELFELARNAFTTAVGEMLALSRAAVFVRGGKWLRVEVFAANGSCLVPVWDASRDANVIADAIRILSALTPVRSPARDTNQCVVDALQQLLYFAAHPTTDSLRSLFFFTTFTTISDFSRLVHSARILAIPFMERAWVSLHLDATAMTTTSLALTPAIRSIRCPIAPLVLRSVIQQSLAPFLQLQRHVPVSLRFGRYTVPCAARRSFFALPTRCCTAEDFDVAREAGTGESSGDRAIMLLTGRHVCTSHFERERWVTQEVALTAEGVVSSDAVNEEALYGDGWTLCPKESDQGERRPEEWMYHLSKELKGDVLILTTQQPHLDPPHQLALPVSTFVGFFLRPTQLYLRALIPPELLTEQLESVGACVTRYRHDTALSDELKKTVDTLRTDSAVLLLRRPAGVCRTLVQLQRSQQFTLQLSKSQDAVKRGAAQPLHAVHR</sequence>
<evidence type="ECO:0000313" key="2">
    <source>
        <dbReference type="EMBL" id="ESL10069.1"/>
    </source>
</evidence>
<accession>A0A061J5F3</accession>
<proteinExistence type="predicted"/>
<reference evidence="2 3" key="1">
    <citation type="submission" date="2013-07" db="EMBL/GenBank/DDBJ databases">
        <authorList>
            <person name="Stoco P.H."/>
            <person name="Wagner G."/>
            <person name="Gerber A."/>
            <person name="Zaha A."/>
            <person name="Thompson C."/>
            <person name="Bartholomeu D.C."/>
            <person name="Luckemeyer D.D."/>
            <person name="Bahia D."/>
            <person name="Loreto E."/>
            <person name="Prestes E.B."/>
            <person name="Lima F.M."/>
            <person name="Rodrigues-Luiz G."/>
            <person name="Vallejo G.A."/>
            <person name="Filho J.F."/>
            <person name="Monteiro K.M."/>
            <person name="Tyler K.M."/>
            <person name="de Almeida L.G."/>
            <person name="Ortiz M.F."/>
            <person name="Siervo M.A."/>
            <person name="de Moraes M.H."/>
            <person name="Cunha O.L."/>
            <person name="Mendonca-Neto R."/>
            <person name="Silva R."/>
            <person name="Teixeira S.M."/>
            <person name="Murta S.M."/>
            <person name="Sincero T.C."/>
            <person name="Mendes T.A."/>
            <person name="Urmenyi T.P."/>
            <person name="Silva V.G."/>
            <person name="da Rocha W.D."/>
            <person name="Andersson B."/>
            <person name="Romanha A.J."/>
            <person name="Steindel M."/>
            <person name="de Vasconcelos A.T."/>
            <person name="Grisard E.C."/>
        </authorList>
    </citation>
    <scope>NUCLEOTIDE SEQUENCE [LARGE SCALE GENOMIC DNA]</scope>
    <source>
        <strain evidence="2 3">SC58</strain>
    </source>
</reference>
<dbReference type="EMBL" id="AUPL01002202">
    <property type="protein sequence ID" value="ESL10069.1"/>
    <property type="molecule type" value="Genomic_DNA"/>
</dbReference>
<evidence type="ECO:0000313" key="3">
    <source>
        <dbReference type="Proteomes" id="UP000031737"/>
    </source>
</evidence>
<evidence type="ECO:0000259" key="1">
    <source>
        <dbReference type="Pfam" id="PF23734"/>
    </source>
</evidence>
<dbReference type="VEuPathDB" id="TriTrypDB:TRSC58_02202"/>
<dbReference type="AlphaFoldDB" id="A0A061J5F3"/>
<dbReference type="Pfam" id="PF23734">
    <property type="entry name" value="DUF7163"/>
    <property type="match status" value="1"/>
</dbReference>
<protein>
    <recommendedName>
        <fullName evidence="1">DUF7163 domain-containing protein</fullName>
    </recommendedName>
</protein>
<dbReference type="OrthoDB" id="243388at2759"/>
<comment type="caution">
    <text evidence="2">The sequence shown here is derived from an EMBL/GenBank/DDBJ whole genome shotgun (WGS) entry which is preliminary data.</text>
</comment>
<feature type="domain" description="DUF7163" evidence="1">
    <location>
        <begin position="1"/>
        <end position="200"/>
    </location>
</feature>
<dbReference type="Proteomes" id="UP000031737">
    <property type="component" value="Unassembled WGS sequence"/>
</dbReference>
<organism evidence="2 3">
    <name type="scientific">Trypanosoma rangeli SC58</name>
    <dbReference type="NCBI Taxonomy" id="429131"/>
    <lineage>
        <taxon>Eukaryota</taxon>
        <taxon>Discoba</taxon>
        <taxon>Euglenozoa</taxon>
        <taxon>Kinetoplastea</taxon>
        <taxon>Metakinetoplastina</taxon>
        <taxon>Trypanosomatida</taxon>
        <taxon>Trypanosomatidae</taxon>
        <taxon>Trypanosoma</taxon>
        <taxon>Herpetosoma</taxon>
    </lineage>
</organism>
<keyword evidence="3" id="KW-1185">Reference proteome</keyword>
<dbReference type="InterPro" id="IPR055587">
    <property type="entry name" value="DUF7163"/>
</dbReference>
<name>A0A061J5F3_TRYRA</name>
<gene>
    <name evidence="2" type="ORF">TRSC58_02202</name>
</gene>